<dbReference type="GO" id="GO:0031930">
    <property type="term" value="P:mitochondria-nucleus signaling pathway"/>
    <property type="evidence" value="ECO:0007669"/>
    <property type="project" value="TreeGrafter"/>
</dbReference>
<comment type="caution">
    <text evidence="6">The sequence shown here is derived from an EMBL/GenBank/DDBJ whole genome shotgun (WGS) entry which is preliminary data.</text>
</comment>
<dbReference type="Proteomes" id="UP001151518">
    <property type="component" value="Unassembled WGS sequence"/>
</dbReference>
<comment type="catalytic activity">
    <reaction evidence="4">
        <text>an N-acyl-L-alpha-aminoacyl-tRNA + H2O = an N-acyl-L-amino acid + a tRNA + H(+)</text>
        <dbReference type="Rhea" id="RHEA:54448"/>
        <dbReference type="Rhea" id="RHEA-COMP:10123"/>
        <dbReference type="Rhea" id="RHEA-COMP:13883"/>
        <dbReference type="ChEBI" id="CHEBI:15377"/>
        <dbReference type="ChEBI" id="CHEBI:15378"/>
        <dbReference type="ChEBI" id="CHEBI:59874"/>
        <dbReference type="ChEBI" id="CHEBI:78442"/>
        <dbReference type="ChEBI" id="CHEBI:138191"/>
        <dbReference type="EC" id="3.1.1.29"/>
    </reaction>
</comment>
<name>A0A9W8G540_9FUNG</name>
<dbReference type="Gene3D" id="3.40.1490.10">
    <property type="entry name" value="Bit1"/>
    <property type="match status" value="1"/>
</dbReference>
<dbReference type="OrthoDB" id="185373at2759"/>
<reference evidence="6" key="1">
    <citation type="submission" date="2022-07" db="EMBL/GenBank/DDBJ databases">
        <title>Phylogenomic reconstructions and comparative analyses of Kickxellomycotina fungi.</title>
        <authorList>
            <person name="Reynolds N.K."/>
            <person name="Stajich J.E."/>
            <person name="Barry K."/>
            <person name="Grigoriev I.V."/>
            <person name="Crous P."/>
            <person name="Smith M.E."/>
        </authorList>
    </citation>
    <scope>NUCLEOTIDE SEQUENCE</scope>
    <source>
        <strain evidence="6">NRRL 3115</strain>
    </source>
</reference>
<dbReference type="EMBL" id="JANBTW010000055">
    <property type="protein sequence ID" value="KAJ2674598.1"/>
    <property type="molecule type" value="Genomic_DNA"/>
</dbReference>
<dbReference type="EC" id="3.1.1.29" evidence="1"/>
<evidence type="ECO:0000256" key="3">
    <source>
        <dbReference type="ARBA" id="ARBA00022801"/>
    </source>
</evidence>
<keyword evidence="3 6" id="KW-0378">Hydrolase</keyword>
<proteinExistence type="predicted"/>
<dbReference type="GO" id="GO:0004045">
    <property type="term" value="F:peptidyl-tRNA hydrolase activity"/>
    <property type="evidence" value="ECO:0007669"/>
    <property type="project" value="UniProtKB-EC"/>
</dbReference>
<evidence type="ECO:0000256" key="4">
    <source>
        <dbReference type="ARBA" id="ARBA00048707"/>
    </source>
</evidence>
<dbReference type="AlphaFoldDB" id="A0A9W8G540"/>
<keyword evidence="2" id="KW-0677">Repeat</keyword>
<dbReference type="InterPro" id="IPR023476">
    <property type="entry name" value="Pep_tRNA_hydro_II_dom_sf"/>
</dbReference>
<dbReference type="SUPFAM" id="SSF102462">
    <property type="entry name" value="Peptidyl-tRNA hydrolase II"/>
    <property type="match status" value="1"/>
</dbReference>
<evidence type="ECO:0000313" key="7">
    <source>
        <dbReference type="Proteomes" id="UP001151518"/>
    </source>
</evidence>
<dbReference type="PANTHER" id="PTHR47936:SF1">
    <property type="entry name" value="PENTATRICOPEPTIDE REPEAT-CONTAINING PROTEIN GUN1, CHLOROPLASTIC"/>
    <property type="match status" value="1"/>
</dbReference>
<feature type="compositionally biased region" description="Basic and acidic residues" evidence="5">
    <location>
        <begin position="138"/>
        <end position="147"/>
    </location>
</feature>
<accession>A0A9W8G540</accession>
<feature type="region of interest" description="Disordered" evidence="5">
    <location>
        <begin position="123"/>
        <end position="168"/>
    </location>
</feature>
<dbReference type="Gene3D" id="1.25.40.10">
    <property type="entry name" value="Tetratricopeptide repeat domain"/>
    <property type="match status" value="1"/>
</dbReference>
<evidence type="ECO:0000256" key="1">
    <source>
        <dbReference type="ARBA" id="ARBA00013260"/>
    </source>
</evidence>
<dbReference type="InterPro" id="IPR011990">
    <property type="entry name" value="TPR-like_helical_dom_sf"/>
</dbReference>
<evidence type="ECO:0000256" key="2">
    <source>
        <dbReference type="ARBA" id="ARBA00022737"/>
    </source>
</evidence>
<sequence length="725" mass="83969">MADIESMHKVTLETKNEASLLKAAENLKEKNIPFHLWIEQPENIPTCLATIPVMRSDLDDALKNVQNTFSFLRASINLNFQYHGTHIPKTVVSCKITSVSVYNRDCTVYRTRRGAFGVRGEMRFSTRRDQNGTSGEKNTTETKRNGSKDNIVAMRDGDSKSQNSALPDFQNTNRAEMLKGIRILNTDMAWTGFDGILSSNGWSLLTEEDITRLLHLFNDQFSFERNEQALDRAKFIVNACEQNGMIFKLSWGYNEVIRLLIYQGHRDEAYKVKANLEAGRFGPDAIVNVHTYTAFFNDPYINSDRDIVRLTSLYDEMLSRNIEPDTRIKKAFLIRVRKAKKQRLLAALLESTNTKDIPYTFSTFAARIIGAKAKGLTSIFKPGLAYEELQKLFSYQIPRDTRQIPANYASVTREGEVDVPLQYSRTREAFFVYLRSAYESLIRIRLSRKQPKIARELLEDMRRNSYLPPTLKTYAWFFRYHSKRKDINQLREIYEIMLQDGVQPTEYFYTKIITACMFTPKRRLLKHFTNKAVQNHLKKQPDYESMLHLDEYLESNASCSKSNSLNQQPISRSTILSPGLPDVPRDEILIEEINSLVYNPKECIRFFEDMLSEYGASGKPIYEKSYIPNIHITNAVMRAYLMLERPLIALREFSRYCYHQKQLYPTLRPVDVDLHRGTVAFVFKMALDAAKMRNDEIRAQKIYNIMLEWGVKLPNSDPSSFDANL</sequence>
<dbReference type="PANTHER" id="PTHR47936">
    <property type="entry name" value="PPR_LONG DOMAIN-CONTAINING PROTEIN"/>
    <property type="match status" value="1"/>
</dbReference>
<gene>
    <name evidence="6" type="primary">PTRHD1</name>
    <name evidence="6" type="ORF">GGI25_004249</name>
</gene>
<evidence type="ECO:0000256" key="5">
    <source>
        <dbReference type="SAM" id="MobiDB-lite"/>
    </source>
</evidence>
<dbReference type="Pfam" id="PF01981">
    <property type="entry name" value="PTH2"/>
    <property type="match status" value="1"/>
</dbReference>
<organism evidence="6 7">
    <name type="scientific">Coemansia spiralis</name>
    <dbReference type="NCBI Taxonomy" id="417178"/>
    <lineage>
        <taxon>Eukaryota</taxon>
        <taxon>Fungi</taxon>
        <taxon>Fungi incertae sedis</taxon>
        <taxon>Zoopagomycota</taxon>
        <taxon>Kickxellomycotina</taxon>
        <taxon>Kickxellomycetes</taxon>
        <taxon>Kickxellales</taxon>
        <taxon>Kickxellaceae</taxon>
        <taxon>Coemansia</taxon>
    </lineage>
</organism>
<evidence type="ECO:0000313" key="6">
    <source>
        <dbReference type="EMBL" id="KAJ2674598.1"/>
    </source>
</evidence>
<dbReference type="InterPro" id="IPR002833">
    <property type="entry name" value="PTH2"/>
</dbReference>
<protein>
    <recommendedName>
        <fullName evidence="1">peptidyl-tRNA hydrolase</fullName>
        <ecNumber evidence="1">3.1.1.29</ecNumber>
    </recommendedName>
</protein>